<evidence type="ECO:0000313" key="2">
    <source>
        <dbReference type="EMBL" id="ADG94340.1"/>
    </source>
</evidence>
<evidence type="ECO:0000313" key="3">
    <source>
        <dbReference type="Proteomes" id="UP000000939"/>
    </source>
</evidence>
<reference evidence="2 3" key="1">
    <citation type="journal article" date="2010" name="Stand. Genomic Sci.">
        <title>Complete genome sequence of Arcobacter nitrofigilis type strain (CI).</title>
        <authorList>
            <person name="Pati A."/>
            <person name="Gronow S."/>
            <person name="Lapidus A."/>
            <person name="Copeland A."/>
            <person name="Glavina Del Rio T."/>
            <person name="Nolan M."/>
            <person name="Lucas S."/>
            <person name="Tice H."/>
            <person name="Cheng J.F."/>
            <person name="Han C."/>
            <person name="Chertkov O."/>
            <person name="Bruce D."/>
            <person name="Tapia R."/>
            <person name="Goodwin L."/>
            <person name="Pitluck S."/>
            <person name="Liolios K."/>
            <person name="Ivanova N."/>
            <person name="Mavromatis K."/>
            <person name="Chen A."/>
            <person name="Palaniappan K."/>
            <person name="Land M."/>
            <person name="Hauser L."/>
            <person name="Chang Y.J."/>
            <person name="Jeffries C.D."/>
            <person name="Detter J.C."/>
            <person name="Rohde M."/>
            <person name="Goker M."/>
            <person name="Bristow J."/>
            <person name="Eisen J.A."/>
            <person name="Markowitz V."/>
            <person name="Hugenholtz P."/>
            <person name="Klenk H.P."/>
            <person name="Kyrpides N.C."/>
        </authorList>
    </citation>
    <scope>NUCLEOTIDE SEQUENCE [LARGE SCALE GENOMIC DNA]</scope>
    <source>
        <strain evidence="3">ATCC 33309 / DSM 7299 / CCUG 15893 / LMG 7604 / NCTC 12251 / CI</strain>
    </source>
</reference>
<dbReference type="Proteomes" id="UP000000939">
    <property type="component" value="Chromosome"/>
</dbReference>
<keyword evidence="2" id="KW-0808">Transferase</keyword>
<keyword evidence="3" id="KW-1185">Reference proteome</keyword>
<name>D5V6S0_ARCNC</name>
<protein>
    <submittedName>
        <fullName evidence="2">Glycosyl transferase group 1</fullName>
    </submittedName>
</protein>
<dbReference type="InterPro" id="IPR001296">
    <property type="entry name" value="Glyco_trans_1"/>
</dbReference>
<dbReference type="KEGG" id="ant:Arnit_2692"/>
<feature type="domain" description="Glycosyl transferase family 1" evidence="1">
    <location>
        <begin position="182"/>
        <end position="348"/>
    </location>
</feature>
<dbReference type="AlphaFoldDB" id="D5V6S0"/>
<evidence type="ECO:0000259" key="1">
    <source>
        <dbReference type="Pfam" id="PF00534"/>
    </source>
</evidence>
<dbReference type="HOGENOM" id="CLU_741710_0_0_7"/>
<proteinExistence type="predicted"/>
<dbReference type="OrthoDB" id="5341822at2"/>
<accession>D5V6S0</accession>
<dbReference type="RefSeq" id="WP_013136485.1">
    <property type="nucleotide sequence ID" value="NC_014166.1"/>
</dbReference>
<dbReference type="STRING" id="572480.Arnit_2692"/>
<gene>
    <name evidence="2" type="ordered locus">Arnit_2692</name>
</gene>
<sequence length="370" mass="42964">MQKFLYITDQTEYSDNSFIGPLFEKYLTKHFEIHIIYFSKYKSSFERKENNKIIIPLADKLNVIDVLGHNGIDLKEYKIVAVRNDTKILKEVLKKRIVFDYKVAFRLSFPKRIAKLQIDEANNKKSYFDIISNKIKLHQETSLINDCDLFLPTTIKMRDNYLKDVKTKTFVIPSAIDPQVLHENIQHEGEEKRFFYAGTLDKLREFEIVLDAFSEIESKSFKIMISTKDPEYAQELLGKYPNLRANFELDNATTKDELLDLIAKADIGLSILPDIALFNTSTPVKIMDYYSSAVPCIMSKNDNNLSIFEDNKTAWLCDFNKESIKSKLEEIIALSKEEITQIGEDGQKRLLDIRNYERIADALAHQLNIL</sequence>
<dbReference type="EMBL" id="CP001999">
    <property type="protein sequence ID" value="ADG94340.1"/>
    <property type="molecule type" value="Genomic_DNA"/>
</dbReference>
<dbReference type="GO" id="GO:0016757">
    <property type="term" value="F:glycosyltransferase activity"/>
    <property type="evidence" value="ECO:0007669"/>
    <property type="project" value="InterPro"/>
</dbReference>
<dbReference type="eggNOG" id="COG0438">
    <property type="taxonomic scope" value="Bacteria"/>
</dbReference>
<organism evidence="2 3">
    <name type="scientific">Arcobacter nitrofigilis (strain ATCC 33309 / DSM 7299 / CCUG 15893 / LMG 7604 / NCTC 12251 / CI)</name>
    <name type="common">Campylobacter nitrofigilis</name>
    <dbReference type="NCBI Taxonomy" id="572480"/>
    <lineage>
        <taxon>Bacteria</taxon>
        <taxon>Pseudomonadati</taxon>
        <taxon>Campylobacterota</taxon>
        <taxon>Epsilonproteobacteria</taxon>
        <taxon>Campylobacterales</taxon>
        <taxon>Arcobacteraceae</taxon>
        <taxon>Arcobacter</taxon>
    </lineage>
</organism>
<dbReference type="Gene3D" id="3.40.50.2000">
    <property type="entry name" value="Glycogen Phosphorylase B"/>
    <property type="match status" value="1"/>
</dbReference>
<dbReference type="SUPFAM" id="SSF53756">
    <property type="entry name" value="UDP-Glycosyltransferase/glycogen phosphorylase"/>
    <property type="match status" value="1"/>
</dbReference>
<dbReference type="Pfam" id="PF00534">
    <property type="entry name" value="Glycos_transf_1"/>
    <property type="match status" value="1"/>
</dbReference>